<dbReference type="InterPro" id="IPR012110">
    <property type="entry name" value="PDC/IPDC-like"/>
</dbReference>
<protein>
    <recommendedName>
        <fullName evidence="5">Pyruvate decarboxylase</fullName>
        <ecNumber evidence="4">4.1.1.1</ecNumber>
    </recommendedName>
</protein>
<dbReference type="PIRSF" id="PIRSF036565">
    <property type="entry name" value="Pyruvt_ip_decrb"/>
    <property type="match status" value="1"/>
</dbReference>
<evidence type="ECO:0000259" key="14">
    <source>
        <dbReference type="Pfam" id="PF00205"/>
    </source>
</evidence>
<dbReference type="InterPro" id="IPR012001">
    <property type="entry name" value="Thiamin_PyroP_enz_TPP-bd_dom"/>
</dbReference>
<dbReference type="GO" id="GO:0005829">
    <property type="term" value="C:cytosol"/>
    <property type="evidence" value="ECO:0007669"/>
    <property type="project" value="TreeGrafter"/>
</dbReference>
<dbReference type="CDD" id="cd07038">
    <property type="entry name" value="TPP_PYR_PDC_IPDC_like"/>
    <property type="match status" value="1"/>
</dbReference>
<evidence type="ECO:0000256" key="7">
    <source>
        <dbReference type="ARBA" id="ARBA00022793"/>
    </source>
</evidence>
<dbReference type="GeneID" id="36575439"/>
<dbReference type="SUPFAM" id="SSF52467">
    <property type="entry name" value="DHS-like NAD/FAD-binding domain"/>
    <property type="match status" value="1"/>
</dbReference>
<evidence type="ECO:0000256" key="10">
    <source>
        <dbReference type="ARBA" id="ARBA00023239"/>
    </source>
</evidence>
<evidence type="ECO:0000313" key="18">
    <source>
        <dbReference type="Proteomes" id="UP000241818"/>
    </source>
</evidence>
<feature type="transmembrane region" description="Helical" evidence="13">
    <location>
        <begin position="434"/>
        <end position="452"/>
    </location>
</feature>
<dbReference type="InterPro" id="IPR012000">
    <property type="entry name" value="Thiamin_PyroP_enz_cen_dom"/>
</dbReference>
<feature type="domain" description="Thiamine pyrophosphate enzyme TPP-binding" evidence="15">
    <location>
        <begin position="427"/>
        <end position="549"/>
    </location>
</feature>
<gene>
    <name evidence="17" type="ORF">M430DRAFT_39977</name>
</gene>
<dbReference type="EMBL" id="KZ679008">
    <property type="protein sequence ID" value="PSS22716.1"/>
    <property type="molecule type" value="Genomic_DNA"/>
</dbReference>
<dbReference type="PANTHER" id="PTHR43452:SF3">
    <property type="entry name" value="TRANSAMINATED AMINO ACID DECARBOXYLASE"/>
    <property type="match status" value="1"/>
</dbReference>
<dbReference type="EC" id="4.1.1.1" evidence="4"/>
<keyword evidence="13" id="KW-0472">Membrane</keyword>
<dbReference type="InterPro" id="IPR029061">
    <property type="entry name" value="THDP-binding"/>
</dbReference>
<dbReference type="InterPro" id="IPR047213">
    <property type="entry name" value="TPP_PYR_PDC_IPDC-like"/>
</dbReference>
<dbReference type="Gene3D" id="3.40.50.970">
    <property type="match status" value="2"/>
</dbReference>
<keyword evidence="10" id="KW-0456">Lyase</keyword>
<dbReference type="AlphaFoldDB" id="A0A2T3B756"/>
<evidence type="ECO:0000256" key="3">
    <source>
        <dbReference type="ARBA" id="ARBA00007812"/>
    </source>
</evidence>
<evidence type="ECO:0000259" key="16">
    <source>
        <dbReference type="Pfam" id="PF02776"/>
    </source>
</evidence>
<dbReference type="InterPro" id="IPR047214">
    <property type="entry name" value="TPP_PDC_IPDC"/>
</dbReference>
<feature type="domain" description="Thiamine pyrophosphate enzyme central" evidence="14">
    <location>
        <begin position="213"/>
        <end position="341"/>
    </location>
</feature>
<keyword evidence="8 11" id="KW-0460">Magnesium</keyword>
<evidence type="ECO:0000256" key="13">
    <source>
        <dbReference type="SAM" id="Phobius"/>
    </source>
</evidence>
<evidence type="ECO:0000313" key="17">
    <source>
        <dbReference type="EMBL" id="PSS22716.1"/>
    </source>
</evidence>
<sequence>MAAAQASPAQIPLGAYIFRRLRSIGVHHIFGCPGDFNLNLLDHLYTVEDINWIGTCNELNGAYAADGYARVRGIPGVLVTTYGVGELSAINGISGAYSEHVPIIHIVGTTSRLAQKDHTMIHHTLGEQWDHDTFQQMSKPVRSAAANLVNDASFAEDVDKVIEVCVKTRKPVYIFVPMDTPDILISSERLDTPLDLEITNPGKEDIEAEIVELILNRMQTAEKPSVLVDVFAHRYGLAKVITELLDFTAFPGFVTPLSKSILDETGPHYNGLYNGKLTPSKQVKDRVENADFLLHIGPLPSDSNTGGWSQNFNEKGRIILHPDYISIWGRRWDGVNFVPIVKKLLAAARARKTEFTKSGSQFLLNNIPSSIQKNGIVNGNSKLALRGPLEQHHVWKQFSPFLRKGDCVIAEVGSAQYGTLDLELPTEAVFFTQLYYSCIGFTVGALLGALVARREQGNNGRVILFVGDGSLHMTVQEISTIIRNRFKPTIVLINNQGYTIERVIHGPAQQYNDISESWDYQQMLHFFGAPKASKSYRAGTYEELESVLRDPEFNSNQHIQLLEIFMDKFDSPWMLTEQVNIMQEKSSLALRKWDEECGRKRLVLDSNLFRSQYVLSQSASQQAAAKSAELRQLENGLE</sequence>
<dbReference type="SUPFAM" id="SSF52518">
    <property type="entry name" value="Thiamin diphosphate-binding fold (THDP-binding)"/>
    <property type="match status" value="2"/>
</dbReference>
<dbReference type="GO" id="GO:0005634">
    <property type="term" value="C:nucleus"/>
    <property type="evidence" value="ECO:0007669"/>
    <property type="project" value="TreeGrafter"/>
</dbReference>
<dbReference type="PANTHER" id="PTHR43452">
    <property type="entry name" value="PYRUVATE DECARBOXYLASE"/>
    <property type="match status" value="1"/>
</dbReference>
<evidence type="ECO:0000256" key="12">
    <source>
        <dbReference type="RuleBase" id="RU362132"/>
    </source>
</evidence>
<feature type="binding site" evidence="11">
    <location>
        <position position="495"/>
    </location>
    <ligand>
        <name>Mg(2+)</name>
        <dbReference type="ChEBI" id="CHEBI:18420"/>
    </ligand>
</feature>
<name>A0A2T3B756_AMORE</name>
<dbReference type="GO" id="GO:0000949">
    <property type="term" value="P:aromatic amino acid family catabolic process to alcohol via Ehrlich pathway"/>
    <property type="evidence" value="ECO:0007669"/>
    <property type="project" value="TreeGrafter"/>
</dbReference>
<dbReference type="InterPro" id="IPR029035">
    <property type="entry name" value="DHS-like_NAD/FAD-binding_dom"/>
</dbReference>
<dbReference type="FunFam" id="3.40.50.970:FF:000019">
    <property type="entry name" value="Pyruvate decarboxylase isozyme"/>
    <property type="match status" value="1"/>
</dbReference>
<keyword evidence="13" id="KW-0812">Transmembrane</keyword>
<accession>A0A2T3B756</accession>
<dbReference type="Pfam" id="PF02775">
    <property type="entry name" value="TPP_enzyme_C"/>
    <property type="match status" value="1"/>
</dbReference>
<keyword evidence="7" id="KW-0210">Decarboxylase</keyword>
<dbReference type="InterPro" id="IPR011766">
    <property type="entry name" value="TPP_enzyme_TPP-bd"/>
</dbReference>
<keyword evidence="6 11" id="KW-0479">Metal-binding</keyword>
<dbReference type="STRING" id="857342.A0A2T3B756"/>
<evidence type="ECO:0000256" key="4">
    <source>
        <dbReference type="ARBA" id="ARBA00013202"/>
    </source>
</evidence>
<dbReference type="OrthoDB" id="308383at2759"/>
<dbReference type="CDD" id="cd02005">
    <property type="entry name" value="TPP_PDC_IPDC"/>
    <property type="match status" value="1"/>
</dbReference>
<feature type="binding site" evidence="11">
    <location>
        <position position="468"/>
    </location>
    <ligand>
        <name>Mg(2+)</name>
        <dbReference type="ChEBI" id="CHEBI:18420"/>
    </ligand>
</feature>
<keyword evidence="9 12" id="KW-0786">Thiamine pyrophosphate</keyword>
<dbReference type="Gene3D" id="3.40.50.1220">
    <property type="entry name" value="TPP-binding domain"/>
    <property type="match status" value="1"/>
</dbReference>
<evidence type="ECO:0000259" key="15">
    <source>
        <dbReference type="Pfam" id="PF02775"/>
    </source>
</evidence>
<comment type="similarity">
    <text evidence="3 12">Belongs to the TPP enzyme family.</text>
</comment>
<proteinExistence type="inferred from homology"/>
<evidence type="ECO:0000256" key="9">
    <source>
        <dbReference type="ARBA" id="ARBA00023052"/>
    </source>
</evidence>
<dbReference type="Pfam" id="PF02776">
    <property type="entry name" value="TPP_enzyme_N"/>
    <property type="match status" value="1"/>
</dbReference>
<feature type="binding site" evidence="11">
    <location>
        <position position="497"/>
    </location>
    <ligand>
        <name>Mg(2+)</name>
        <dbReference type="ChEBI" id="CHEBI:18420"/>
    </ligand>
</feature>
<keyword evidence="13" id="KW-1133">Transmembrane helix</keyword>
<evidence type="ECO:0000256" key="6">
    <source>
        <dbReference type="ARBA" id="ARBA00022723"/>
    </source>
</evidence>
<evidence type="ECO:0000256" key="5">
    <source>
        <dbReference type="ARBA" id="ARBA00014422"/>
    </source>
</evidence>
<dbReference type="GO" id="GO:0030976">
    <property type="term" value="F:thiamine pyrophosphate binding"/>
    <property type="evidence" value="ECO:0007669"/>
    <property type="project" value="InterPro"/>
</dbReference>
<feature type="domain" description="Thiamine pyrophosphate enzyme N-terminal TPP-binding" evidence="16">
    <location>
        <begin position="13"/>
        <end position="129"/>
    </location>
</feature>
<dbReference type="Pfam" id="PF00205">
    <property type="entry name" value="TPP_enzyme_M"/>
    <property type="match status" value="1"/>
</dbReference>
<dbReference type="GO" id="GO:0000287">
    <property type="term" value="F:magnesium ion binding"/>
    <property type="evidence" value="ECO:0007669"/>
    <property type="project" value="InterPro"/>
</dbReference>
<dbReference type="FunFam" id="3.40.50.970:FF:000024">
    <property type="entry name" value="Pyruvate decarboxylase isozyme"/>
    <property type="match status" value="1"/>
</dbReference>
<comment type="cofactor">
    <cofactor evidence="11">
        <name>Mg(2+)</name>
        <dbReference type="ChEBI" id="CHEBI:18420"/>
    </cofactor>
    <text evidence="11">Binds 1 Mg(2+) per subunit.</text>
</comment>
<comment type="catalytic activity">
    <reaction evidence="1">
        <text>a 2-oxocarboxylate + H(+) = an aldehyde + CO2</text>
        <dbReference type="Rhea" id="RHEA:11628"/>
        <dbReference type="ChEBI" id="CHEBI:15378"/>
        <dbReference type="ChEBI" id="CHEBI:16526"/>
        <dbReference type="ChEBI" id="CHEBI:17478"/>
        <dbReference type="ChEBI" id="CHEBI:35179"/>
        <dbReference type="EC" id="4.1.1.1"/>
    </reaction>
</comment>
<dbReference type="RefSeq" id="XP_024722762.1">
    <property type="nucleotide sequence ID" value="XM_024867358.1"/>
</dbReference>
<evidence type="ECO:0000256" key="8">
    <source>
        <dbReference type="ARBA" id="ARBA00022842"/>
    </source>
</evidence>
<dbReference type="InParanoid" id="A0A2T3B756"/>
<comment type="cofactor">
    <cofactor evidence="2">
        <name>thiamine diphosphate</name>
        <dbReference type="ChEBI" id="CHEBI:58937"/>
    </cofactor>
</comment>
<reference evidence="17 18" key="1">
    <citation type="journal article" date="2018" name="New Phytol.">
        <title>Comparative genomics and transcriptomics depict ericoid mycorrhizal fungi as versatile saprotrophs and plant mutualists.</title>
        <authorList>
            <person name="Martino E."/>
            <person name="Morin E."/>
            <person name="Grelet G.A."/>
            <person name="Kuo A."/>
            <person name="Kohler A."/>
            <person name="Daghino S."/>
            <person name="Barry K.W."/>
            <person name="Cichocki N."/>
            <person name="Clum A."/>
            <person name="Dockter R.B."/>
            <person name="Hainaut M."/>
            <person name="Kuo R.C."/>
            <person name="LaButti K."/>
            <person name="Lindahl B.D."/>
            <person name="Lindquist E.A."/>
            <person name="Lipzen A."/>
            <person name="Khouja H.R."/>
            <person name="Magnuson J."/>
            <person name="Murat C."/>
            <person name="Ohm R.A."/>
            <person name="Singer S.W."/>
            <person name="Spatafora J.W."/>
            <person name="Wang M."/>
            <person name="Veneault-Fourrey C."/>
            <person name="Henrissat B."/>
            <person name="Grigoriev I.V."/>
            <person name="Martin F.M."/>
            <person name="Perotto S."/>
        </authorList>
    </citation>
    <scope>NUCLEOTIDE SEQUENCE [LARGE SCALE GENOMIC DNA]</scope>
    <source>
        <strain evidence="17 18">ATCC 22711</strain>
    </source>
</reference>
<keyword evidence="18" id="KW-1185">Reference proteome</keyword>
<dbReference type="GO" id="GO:0004737">
    <property type="term" value="F:pyruvate decarboxylase activity"/>
    <property type="evidence" value="ECO:0007669"/>
    <property type="project" value="UniProtKB-EC"/>
</dbReference>
<organism evidence="17 18">
    <name type="scientific">Amorphotheca resinae ATCC 22711</name>
    <dbReference type="NCBI Taxonomy" id="857342"/>
    <lineage>
        <taxon>Eukaryota</taxon>
        <taxon>Fungi</taxon>
        <taxon>Dikarya</taxon>
        <taxon>Ascomycota</taxon>
        <taxon>Pezizomycotina</taxon>
        <taxon>Leotiomycetes</taxon>
        <taxon>Helotiales</taxon>
        <taxon>Amorphothecaceae</taxon>
        <taxon>Amorphotheca</taxon>
    </lineage>
</organism>
<evidence type="ECO:0000256" key="11">
    <source>
        <dbReference type="PIRSR" id="PIRSR036565-2"/>
    </source>
</evidence>
<evidence type="ECO:0000256" key="1">
    <source>
        <dbReference type="ARBA" id="ARBA00001041"/>
    </source>
</evidence>
<dbReference type="Proteomes" id="UP000241818">
    <property type="component" value="Unassembled WGS sequence"/>
</dbReference>
<evidence type="ECO:0000256" key="2">
    <source>
        <dbReference type="ARBA" id="ARBA00001964"/>
    </source>
</evidence>